<accession>A0ABU1EL63</accession>
<dbReference type="RefSeq" id="WP_309560003.1">
    <property type="nucleotide sequence ID" value="NZ_JAVJIU010000001.1"/>
</dbReference>
<comment type="subcellular location">
    <subcellularLocation>
        <location evidence="1">Cell envelope</location>
    </subcellularLocation>
</comment>
<dbReference type="Gene3D" id="3.40.30.10">
    <property type="entry name" value="Glutaredoxin"/>
    <property type="match status" value="1"/>
</dbReference>
<sequence length="443" mass="51772">MTKNFKIIILIVFSIFIGCDNEKEFTRIDIKIDNAENEIIFISGYDFQYERKIPSNSCILKDTLSLDQNGYYLLSLGQNSIPLFIEKNDQIEIFIDAKDFPNTVEYNGETNEINTYLLEKKLSKNVDYKLNENEFLLNINARRKSLLLKTADLRKDFRERESNELKFEYQNSLLLYPQIHSHLTNNPDFTVSENYVAKVENFNYSDPDNYQNSQTYRTTVKSYYEWLAKQKLSNYNGQFKLAYLSEINKDFQKGETKDDLIKHGLRLGLNLDDSISEIHEIVTQAVQDNTFKEEINQTYIALKRLEKGNSAPYFELQNQKGDIVSLKDFEGNPTYIDIWATWCAPCIEEIPFLKKLQKKFPDVNFVSISIDKQDKIANWKKFLDDKDLNESIQLIAFQDETFKNNYGISGIPRFILIDKYGKIIDADAIRPSNPDLEKQLSKL</sequence>
<proteinExistence type="predicted"/>
<keyword evidence="4" id="KW-0676">Redox-active center</keyword>
<evidence type="ECO:0000313" key="6">
    <source>
        <dbReference type="EMBL" id="MDR5589101.1"/>
    </source>
</evidence>
<evidence type="ECO:0000313" key="7">
    <source>
        <dbReference type="Proteomes" id="UP001257234"/>
    </source>
</evidence>
<dbReference type="PANTHER" id="PTHR42852:SF6">
    <property type="entry name" value="THIOL:DISULFIDE INTERCHANGE PROTEIN DSBE"/>
    <property type="match status" value="1"/>
</dbReference>
<comment type="caution">
    <text evidence="6">The sequence shown here is derived from an EMBL/GenBank/DDBJ whole genome shotgun (WGS) entry which is preliminary data.</text>
</comment>
<dbReference type="Proteomes" id="UP001257234">
    <property type="component" value="Unassembled WGS sequence"/>
</dbReference>
<dbReference type="InterPro" id="IPR050553">
    <property type="entry name" value="Thioredoxin_ResA/DsbE_sf"/>
</dbReference>
<dbReference type="EMBL" id="JAVJIU010000001">
    <property type="protein sequence ID" value="MDR5589101.1"/>
    <property type="molecule type" value="Genomic_DNA"/>
</dbReference>
<dbReference type="PANTHER" id="PTHR42852">
    <property type="entry name" value="THIOL:DISULFIDE INTERCHANGE PROTEIN DSBE"/>
    <property type="match status" value="1"/>
</dbReference>
<evidence type="ECO:0000256" key="2">
    <source>
        <dbReference type="ARBA" id="ARBA00022748"/>
    </source>
</evidence>
<keyword evidence="3" id="KW-1015">Disulfide bond</keyword>
<evidence type="ECO:0000259" key="5">
    <source>
        <dbReference type="PROSITE" id="PS51352"/>
    </source>
</evidence>
<dbReference type="InterPro" id="IPR013740">
    <property type="entry name" value="Redoxin"/>
</dbReference>
<keyword evidence="7" id="KW-1185">Reference proteome</keyword>
<gene>
    <name evidence="6" type="ORF">RE431_00510</name>
</gene>
<dbReference type="PROSITE" id="PS51352">
    <property type="entry name" value="THIOREDOXIN_2"/>
    <property type="match status" value="1"/>
</dbReference>
<dbReference type="PROSITE" id="PS51257">
    <property type="entry name" value="PROKAR_LIPOPROTEIN"/>
    <property type="match status" value="1"/>
</dbReference>
<protein>
    <submittedName>
        <fullName evidence="6">TlpA disulfide reductase family protein</fullName>
    </submittedName>
</protein>
<dbReference type="InterPro" id="IPR036249">
    <property type="entry name" value="Thioredoxin-like_sf"/>
</dbReference>
<evidence type="ECO:0000256" key="1">
    <source>
        <dbReference type="ARBA" id="ARBA00004196"/>
    </source>
</evidence>
<dbReference type="SUPFAM" id="SSF52833">
    <property type="entry name" value="Thioredoxin-like"/>
    <property type="match status" value="1"/>
</dbReference>
<organism evidence="6 7">
    <name type="scientific">Christiangramia sediminicola</name>
    <dbReference type="NCBI Taxonomy" id="3073267"/>
    <lineage>
        <taxon>Bacteria</taxon>
        <taxon>Pseudomonadati</taxon>
        <taxon>Bacteroidota</taxon>
        <taxon>Flavobacteriia</taxon>
        <taxon>Flavobacteriales</taxon>
        <taxon>Flavobacteriaceae</taxon>
        <taxon>Christiangramia</taxon>
    </lineage>
</organism>
<evidence type="ECO:0000256" key="3">
    <source>
        <dbReference type="ARBA" id="ARBA00023157"/>
    </source>
</evidence>
<dbReference type="CDD" id="cd02966">
    <property type="entry name" value="TlpA_like_family"/>
    <property type="match status" value="1"/>
</dbReference>
<name>A0ABU1EL63_9FLAO</name>
<dbReference type="InterPro" id="IPR013766">
    <property type="entry name" value="Thioredoxin_domain"/>
</dbReference>
<feature type="domain" description="Thioredoxin" evidence="5">
    <location>
        <begin position="305"/>
        <end position="443"/>
    </location>
</feature>
<evidence type="ECO:0000256" key="4">
    <source>
        <dbReference type="ARBA" id="ARBA00023284"/>
    </source>
</evidence>
<keyword evidence="2" id="KW-0201">Cytochrome c-type biogenesis</keyword>
<reference evidence="7" key="1">
    <citation type="submission" date="2023-07" db="EMBL/GenBank/DDBJ databases">
        <title>Christiangramia sp. SM2212., a novel bacterium of the family Flavobacteriaceae isolated from the sea sediment.</title>
        <authorList>
            <person name="Wang J."/>
            <person name="Zhang X."/>
        </authorList>
    </citation>
    <scope>NUCLEOTIDE SEQUENCE [LARGE SCALE GENOMIC DNA]</scope>
    <source>
        <strain evidence="7">SM2212</strain>
    </source>
</reference>
<dbReference type="Pfam" id="PF08534">
    <property type="entry name" value="Redoxin"/>
    <property type="match status" value="1"/>
</dbReference>